<dbReference type="EMBL" id="KB207226">
    <property type="protein sequence ID" value="ELP83837.1"/>
    <property type="molecule type" value="Genomic_DNA"/>
</dbReference>
<sequence length="104" mass="11475">MENYFVNVKANKNCQIEIKDDVDLILKLFSLTKSKEGTNELKITFETTSGKSGFIGFLDEKSGSYQIVTNLRFTGGDTVTFMVVGSGELYISGCLLNCNELANN</sequence>
<dbReference type="RefSeq" id="XP_004183183.1">
    <property type="nucleotide sequence ID" value="XM_004183135.1"/>
</dbReference>
<feature type="domain" description="Nucleoplasmin-like" evidence="1">
    <location>
        <begin position="6"/>
        <end position="94"/>
    </location>
</feature>
<reference evidence="2 3" key="1">
    <citation type="submission" date="2012-10" db="EMBL/GenBank/DDBJ databases">
        <authorList>
            <person name="Zafar N."/>
            <person name="Inman J."/>
            <person name="Hall N."/>
            <person name="Lorenzi H."/>
            <person name="Caler E."/>
        </authorList>
    </citation>
    <scope>NUCLEOTIDE SEQUENCE [LARGE SCALE GENOMIC DNA]</scope>
    <source>
        <strain evidence="2 3">IP1</strain>
    </source>
</reference>
<dbReference type="Gene3D" id="2.60.120.340">
    <property type="entry name" value="Nucleoplasmin core domain"/>
    <property type="match status" value="1"/>
</dbReference>
<dbReference type="KEGG" id="eiv:EIN_197800"/>
<keyword evidence="3" id="KW-1185">Reference proteome</keyword>
<gene>
    <name evidence="2" type="ORF">EIN_197800</name>
</gene>
<evidence type="ECO:0000259" key="1">
    <source>
        <dbReference type="Pfam" id="PF17800"/>
    </source>
</evidence>
<evidence type="ECO:0000313" key="2">
    <source>
        <dbReference type="EMBL" id="ELP83837.1"/>
    </source>
</evidence>
<evidence type="ECO:0000313" key="3">
    <source>
        <dbReference type="Proteomes" id="UP000014680"/>
    </source>
</evidence>
<dbReference type="GeneID" id="14882835"/>
<dbReference type="VEuPathDB" id="AmoebaDB:EIN_197800"/>
<dbReference type="InterPro" id="IPR041232">
    <property type="entry name" value="NPL"/>
</dbReference>
<dbReference type="OMA" id="CLLNCNE"/>
<name>A0A0A1TUQ1_ENTIV</name>
<accession>A0A0A1TUQ1</accession>
<dbReference type="Proteomes" id="UP000014680">
    <property type="component" value="Unassembled WGS sequence"/>
</dbReference>
<dbReference type="Pfam" id="PF17800">
    <property type="entry name" value="NPL"/>
    <property type="match status" value="1"/>
</dbReference>
<dbReference type="AlphaFoldDB" id="A0A0A1TUQ1"/>
<proteinExistence type="predicted"/>
<protein>
    <recommendedName>
        <fullName evidence="1">Nucleoplasmin-like domain-containing protein</fullName>
    </recommendedName>
</protein>
<organism evidence="2 3">
    <name type="scientific">Entamoeba invadens IP1</name>
    <dbReference type="NCBI Taxonomy" id="370355"/>
    <lineage>
        <taxon>Eukaryota</taxon>
        <taxon>Amoebozoa</taxon>
        <taxon>Evosea</taxon>
        <taxon>Archamoebae</taxon>
        <taxon>Mastigamoebida</taxon>
        <taxon>Entamoebidae</taxon>
        <taxon>Entamoeba</taxon>
    </lineage>
</organism>